<evidence type="ECO:0000313" key="5">
    <source>
        <dbReference type="RefSeq" id="XP_018321114.1"/>
    </source>
</evidence>
<name>A0A1W4WAT0_AGRPL</name>
<dbReference type="RefSeq" id="XP_018321114.1">
    <property type="nucleotide sequence ID" value="XM_018465612.2"/>
</dbReference>
<dbReference type="GO" id="GO:0005654">
    <property type="term" value="C:nucleoplasm"/>
    <property type="evidence" value="ECO:0007669"/>
    <property type="project" value="TreeGrafter"/>
</dbReference>
<comment type="subcellular location">
    <subcellularLocation>
        <location evidence="1">Nucleus</location>
    </subcellularLocation>
</comment>
<evidence type="ECO:0000313" key="4">
    <source>
        <dbReference type="Proteomes" id="UP000192223"/>
    </source>
</evidence>
<protein>
    <submittedName>
        <fullName evidence="5">Protein saal1</fullName>
    </submittedName>
</protein>
<dbReference type="Proteomes" id="UP000192223">
    <property type="component" value="Unplaced"/>
</dbReference>
<dbReference type="SUPFAM" id="SSF48371">
    <property type="entry name" value="ARM repeat"/>
    <property type="match status" value="1"/>
</dbReference>
<dbReference type="InterPro" id="IPR052464">
    <property type="entry name" value="Synovial_Prolif_Regulator"/>
</dbReference>
<dbReference type="PANTHER" id="PTHR23424">
    <property type="entry name" value="SERUM AMYLOID A"/>
    <property type="match status" value="1"/>
</dbReference>
<dbReference type="PANTHER" id="PTHR23424:SF23">
    <property type="entry name" value="PROTEIN SAAL1"/>
    <property type="match status" value="1"/>
</dbReference>
<evidence type="ECO:0000256" key="1">
    <source>
        <dbReference type="ARBA" id="ARBA00004123"/>
    </source>
</evidence>
<evidence type="ECO:0000256" key="3">
    <source>
        <dbReference type="ARBA" id="ARBA00038401"/>
    </source>
</evidence>
<dbReference type="AlphaFoldDB" id="A0A1W4WAT0"/>
<organism evidence="4 5">
    <name type="scientific">Agrilus planipennis</name>
    <name type="common">Emerald ash borer</name>
    <name type="synonym">Agrilus marcopoli</name>
    <dbReference type="NCBI Taxonomy" id="224129"/>
    <lineage>
        <taxon>Eukaryota</taxon>
        <taxon>Metazoa</taxon>
        <taxon>Ecdysozoa</taxon>
        <taxon>Arthropoda</taxon>
        <taxon>Hexapoda</taxon>
        <taxon>Insecta</taxon>
        <taxon>Pterygota</taxon>
        <taxon>Neoptera</taxon>
        <taxon>Endopterygota</taxon>
        <taxon>Coleoptera</taxon>
        <taxon>Polyphaga</taxon>
        <taxon>Elateriformia</taxon>
        <taxon>Buprestoidea</taxon>
        <taxon>Buprestidae</taxon>
        <taxon>Agrilinae</taxon>
        <taxon>Agrilus</taxon>
    </lineage>
</organism>
<reference evidence="5" key="1">
    <citation type="submission" date="2025-08" db="UniProtKB">
        <authorList>
            <consortium name="RefSeq"/>
        </authorList>
    </citation>
    <scope>IDENTIFICATION</scope>
    <source>
        <tissue evidence="5">Entire body</tissue>
    </source>
</reference>
<dbReference type="KEGG" id="apln:108734180"/>
<accession>A0A1W4WAT0</accession>
<comment type="similarity">
    <text evidence="3">Belongs to the SAAL1 family.</text>
</comment>
<evidence type="ECO:0000256" key="2">
    <source>
        <dbReference type="ARBA" id="ARBA00023242"/>
    </source>
</evidence>
<proteinExistence type="inferred from homology"/>
<keyword evidence="2" id="KW-0539">Nucleus</keyword>
<gene>
    <name evidence="5" type="primary">LOC108734180</name>
</gene>
<dbReference type="OrthoDB" id="277011at2759"/>
<sequence>MESSNVDSENIDEDMDEKLRGDAVGDTMYSASFITKTLMKLTNEPWTTKVEEDLCFLWDMTLEKDICEYLLELSYPSLVTDLIKETQENRLIEILIGILANIFSVIQDKNKLDIEIVGILAQVYSEDPLVIVQVMRFIKAVAFFYDKVNFIDRDVFEQIRFILRSSTNTELLTITLDTIAKLTDNCKINFNVICGDIIPDMFTGLIEIKSNNDLGSLDVRTAYVHVMQVICNISSYQDNSGNILLDEIRSYSNLCVTEISHILEYFSVEENLLPLPNELNFYAEAVLYIFEILKIKSYLVIFESICKIIAILLKEDCEEVKLFLKVFKYMVLNGELKDLQDSVSNVSLESFHRISRKIKNNNEALSDKLRLIENCCKKSHKT</sequence>
<dbReference type="InParanoid" id="A0A1W4WAT0"/>
<keyword evidence="4" id="KW-1185">Reference proteome</keyword>
<dbReference type="GeneID" id="108734180"/>
<dbReference type="InterPro" id="IPR016024">
    <property type="entry name" value="ARM-type_fold"/>
</dbReference>